<dbReference type="HOGENOM" id="CLU_123265_0_1_7"/>
<dbReference type="GO" id="GO:0003735">
    <property type="term" value="F:structural constituent of ribosome"/>
    <property type="evidence" value="ECO:0007669"/>
    <property type="project" value="InterPro"/>
</dbReference>
<organism evidence="7 8">
    <name type="scientific">Candidatus Babela massiliensis</name>
    <dbReference type="NCBI Taxonomy" id="673862"/>
    <lineage>
        <taxon>Bacteria</taxon>
        <taxon>Candidatus Babelota</taxon>
        <taxon>Candidatus Babeliae</taxon>
        <taxon>Candidatus Babeliales</taxon>
        <taxon>Candidatus Babeliaceae</taxon>
        <taxon>Candidatus Babela</taxon>
    </lineage>
</organism>
<keyword evidence="5 6" id="KW-0694">RNA-binding</keyword>
<proteinExistence type="inferred from homology"/>
<dbReference type="Gene3D" id="6.10.160.10">
    <property type="match status" value="1"/>
</dbReference>
<dbReference type="CDD" id="cd07026">
    <property type="entry name" value="Ribosomal_L20"/>
    <property type="match status" value="1"/>
</dbReference>
<dbReference type="PANTHER" id="PTHR10986">
    <property type="entry name" value="39S RIBOSOMAL PROTEIN L20"/>
    <property type="match status" value="1"/>
</dbReference>
<protein>
    <recommendedName>
        <fullName evidence="4 5">Large ribosomal subunit protein bL20</fullName>
    </recommendedName>
</protein>
<evidence type="ECO:0000256" key="2">
    <source>
        <dbReference type="ARBA" id="ARBA00022980"/>
    </source>
</evidence>
<evidence type="ECO:0000256" key="5">
    <source>
        <dbReference type="HAMAP-Rule" id="MF_00382"/>
    </source>
</evidence>
<dbReference type="Proteomes" id="UP000018769">
    <property type="component" value="Chromosome I"/>
</dbReference>
<keyword evidence="8" id="KW-1185">Reference proteome</keyword>
<evidence type="ECO:0000256" key="1">
    <source>
        <dbReference type="ARBA" id="ARBA00007698"/>
    </source>
</evidence>
<dbReference type="HAMAP" id="MF_00382">
    <property type="entry name" value="Ribosomal_bL20"/>
    <property type="match status" value="1"/>
</dbReference>
<comment type="function">
    <text evidence="5 6">Binds directly to 23S ribosomal RNA and is necessary for the in vitro assembly process of the 50S ribosomal subunit. It is not involved in the protein synthesizing functions of that subunit.</text>
</comment>
<evidence type="ECO:0000256" key="6">
    <source>
        <dbReference type="RuleBase" id="RU000560"/>
    </source>
</evidence>
<dbReference type="FunFam" id="1.10.1900.20:FF:000001">
    <property type="entry name" value="50S ribosomal protein L20"/>
    <property type="match status" value="1"/>
</dbReference>
<dbReference type="EMBL" id="HG793133">
    <property type="protein sequence ID" value="CDK30257.1"/>
    <property type="molecule type" value="Genomic_DNA"/>
</dbReference>
<dbReference type="KEGG" id="dpb:BABL1_gene_951"/>
<evidence type="ECO:0000256" key="4">
    <source>
        <dbReference type="ARBA" id="ARBA00035172"/>
    </source>
</evidence>
<dbReference type="AlphaFoldDB" id="V6DF84"/>
<evidence type="ECO:0000256" key="3">
    <source>
        <dbReference type="ARBA" id="ARBA00023274"/>
    </source>
</evidence>
<dbReference type="GO" id="GO:0006412">
    <property type="term" value="P:translation"/>
    <property type="evidence" value="ECO:0007669"/>
    <property type="project" value="InterPro"/>
</dbReference>
<evidence type="ECO:0000313" key="7">
    <source>
        <dbReference type="EMBL" id="CDK30257.1"/>
    </source>
</evidence>
<dbReference type="OrthoDB" id="9808966at2"/>
<dbReference type="Gene3D" id="1.10.1900.20">
    <property type="entry name" value="Ribosomal protein L20"/>
    <property type="match status" value="1"/>
</dbReference>
<dbReference type="NCBIfam" id="TIGR01032">
    <property type="entry name" value="rplT_bact"/>
    <property type="match status" value="1"/>
</dbReference>
<keyword evidence="3 5" id="KW-0687">Ribonucleoprotein</keyword>
<dbReference type="InterPro" id="IPR035566">
    <property type="entry name" value="Ribosomal_protein_bL20_C"/>
</dbReference>
<dbReference type="GO" id="GO:0019843">
    <property type="term" value="F:rRNA binding"/>
    <property type="evidence" value="ECO:0007669"/>
    <property type="project" value="UniProtKB-UniRule"/>
</dbReference>
<dbReference type="GO" id="GO:0005840">
    <property type="term" value="C:ribosome"/>
    <property type="evidence" value="ECO:0007669"/>
    <property type="project" value="UniProtKB-KW"/>
</dbReference>
<dbReference type="RefSeq" id="WP_023791154.1">
    <property type="nucleotide sequence ID" value="NC_023003.1"/>
</dbReference>
<dbReference type="SUPFAM" id="SSF74731">
    <property type="entry name" value="Ribosomal protein L20"/>
    <property type="match status" value="1"/>
</dbReference>
<evidence type="ECO:0000313" key="8">
    <source>
        <dbReference type="Proteomes" id="UP000018769"/>
    </source>
</evidence>
<dbReference type="PRINTS" id="PR00062">
    <property type="entry name" value="RIBOSOMALL20"/>
</dbReference>
<dbReference type="InterPro" id="IPR005813">
    <property type="entry name" value="Ribosomal_bL20"/>
</dbReference>
<dbReference type="GO" id="GO:0000027">
    <property type="term" value="P:ribosomal large subunit assembly"/>
    <property type="evidence" value="ECO:0007669"/>
    <property type="project" value="UniProtKB-UniRule"/>
</dbReference>
<name>V6DF84_9BACT</name>
<gene>
    <name evidence="5 7" type="primary">rplT</name>
    <name evidence="7" type="ORF">BABL1_gene_951</name>
</gene>
<comment type="similarity">
    <text evidence="1 5 6">Belongs to the bacterial ribosomal protein bL20 family.</text>
</comment>
<reference evidence="7 8" key="1">
    <citation type="journal article" date="2015" name="Biol. Direct">
        <title>Babela massiliensis, a representative of a widespread bacterial phylum with unusual adaptations to parasitism in amoebae.</title>
        <authorList>
            <person name="Pagnier I."/>
            <person name="Yutin N."/>
            <person name="Croce O."/>
            <person name="Makarova K.S."/>
            <person name="Wolf Y.I."/>
            <person name="Benamar S."/>
            <person name="Raoult D."/>
            <person name="Koonin E.V."/>
            <person name="La Scola B."/>
        </authorList>
    </citation>
    <scope>NUCLEOTIDE SEQUENCE [LARGE SCALE GENOMIC DNA]</scope>
    <source>
        <strain evidence="8">BABL1</strain>
    </source>
</reference>
<keyword evidence="5 6" id="KW-0699">rRNA-binding</keyword>
<accession>V6DF84</accession>
<sequence>MTRIKRGVMTKKRHKKLLKQTKGFWGQRKNIFKRAKETLLRAMAFAFKGRKMRKRDMRSLFIMRIKAAAETNNTKYNILIHNLKNANVEINRKMLSQIAVYDPQVFSQIVEFVNH</sequence>
<keyword evidence="2 5" id="KW-0689">Ribosomal protein</keyword>
<dbReference type="eggNOG" id="COG0292">
    <property type="taxonomic scope" value="Bacteria"/>
</dbReference>
<dbReference type="Pfam" id="PF00453">
    <property type="entry name" value="Ribosomal_L20"/>
    <property type="match status" value="1"/>
</dbReference>
<dbReference type="STRING" id="673862.BABL1_gene_951"/>
<dbReference type="GO" id="GO:1990904">
    <property type="term" value="C:ribonucleoprotein complex"/>
    <property type="evidence" value="ECO:0007669"/>
    <property type="project" value="UniProtKB-KW"/>
</dbReference>